<evidence type="ECO:0000256" key="2">
    <source>
        <dbReference type="ARBA" id="ARBA00022448"/>
    </source>
</evidence>
<feature type="transmembrane region" description="Helical" evidence="7">
    <location>
        <begin position="191"/>
        <end position="210"/>
    </location>
</feature>
<sequence length="724" mass="78396">MNRPEHDPEKSQTFRTRSWLRNKSLERDGDATRRHLALSLRRFPASLRSLIRPTRADWVFAIRTTAAGLLALFIAYALELEQPQWAMMTVFIVSQPVAGMVLAKGFFRLLGTLVGALAAVSISVAVGGSPWLFVAVLAIWIGLCTFAASLLRNPEAYGAALAGYTAAIIAMPAFGHQHLAVELAVARCTEIMLGIVCAGIASRLILPQLARDAIIQRLSRSIIDLATYTHAAFAGGDRAKMAALHRKLIAETQALAEMRAYARLEAPSLATHGHPVRRTLGHFLSALSTTRMLHGHAAPQNVALMPVRNELKSVLVDLSAAGVEALEDTSPWIARLDAIARQARRAPEKAAEGDDRVGTVARLTLAAEFADTLKEVLLGLDAIREPAAAAAKSNRPRRQPALVVHRDHEAALRNAVRAALATTLVISFWMATRWADVAGVAIIVAVVSSLFASRPAPLETSWEFFKGTLLAVPFSFMVGQIALPALPGFGWFTLFVVPVLIVGALGMANRELVGVATAFAINFLAFLNPHEKMVYAPQAFFNSTISILIGILLAMGVFAVVLPARPHVFAARLVKAMQEDLARLCLHERVPRRSAFESLAYDRINQLLPYAMRLGQTGKELLAGSVASVTVGVEIVRLRKLQLSDKLTAEDKAFVSGFLKQFARDVLLPSPGRKSTSALAETTRQNATAMADRHDDAETLQAAASLRVIAAALDDYPVFFGKIR</sequence>
<feature type="transmembrane region" description="Helical" evidence="7">
    <location>
        <begin position="109"/>
        <end position="126"/>
    </location>
</feature>
<dbReference type="AlphaFoldDB" id="A0A2P7SBC0"/>
<dbReference type="OrthoDB" id="9807111at2"/>
<keyword evidence="2" id="KW-0813">Transport</keyword>
<evidence type="ECO:0000256" key="6">
    <source>
        <dbReference type="ARBA" id="ARBA00023136"/>
    </source>
</evidence>
<accession>A0A2P7SBC0</accession>
<feature type="transmembrane region" description="Helical" evidence="7">
    <location>
        <begin position="158"/>
        <end position="179"/>
    </location>
</feature>
<keyword evidence="3" id="KW-1003">Cell membrane</keyword>
<feature type="transmembrane region" description="Helical" evidence="7">
    <location>
        <begin position="84"/>
        <end position="102"/>
    </location>
</feature>
<feature type="transmembrane region" description="Helical" evidence="7">
    <location>
        <begin position="540"/>
        <end position="562"/>
    </location>
</feature>
<feature type="transmembrane region" description="Helical" evidence="7">
    <location>
        <begin position="489"/>
        <end position="505"/>
    </location>
</feature>
<protein>
    <submittedName>
        <fullName evidence="8">FUSC family protein</fullName>
    </submittedName>
</protein>
<reference evidence="8 9" key="1">
    <citation type="submission" date="2018-03" db="EMBL/GenBank/DDBJ databases">
        <title>The draft genome of Mesorhizobium soli JCM 19897.</title>
        <authorList>
            <person name="Li L."/>
            <person name="Liu L."/>
            <person name="Liang L."/>
            <person name="Wang T."/>
            <person name="Zhang X."/>
        </authorList>
    </citation>
    <scope>NUCLEOTIDE SEQUENCE [LARGE SCALE GENOMIC DNA]</scope>
    <source>
        <strain evidence="8 9">JCM 19897</strain>
    </source>
</reference>
<dbReference type="InterPro" id="IPR006726">
    <property type="entry name" value="PHBA_efflux_AaeB/fusaric-R"/>
</dbReference>
<evidence type="ECO:0000313" key="9">
    <source>
        <dbReference type="Proteomes" id="UP000240653"/>
    </source>
</evidence>
<keyword evidence="5 7" id="KW-1133">Transmembrane helix</keyword>
<dbReference type="PANTHER" id="PTHR30509">
    <property type="entry name" value="P-HYDROXYBENZOIC ACID EFFLUX PUMP SUBUNIT-RELATED"/>
    <property type="match status" value="1"/>
</dbReference>
<dbReference type="EMBL" id="PXYL01000007">
    <property type="protein sequence ID" value="PSJ59786.1"/>
    <property type="molecule type" value="Genomic_DNA"/>
</dbReference>
<dbReference type="GO" id="GO:0005886">
    <property type="term" value="C:plasma membrane"/>
    <property type="evidence" value="ECO:0007669"/>
    <property type="project" value="UniProtKB-SubCell"/>
</dbReference>
<dbReference type="Proteomes" id="UP000240653">
    <property type="component" value="Unassembled WGS sequence"/>
</dbReference>
<organism evidence="8 9">
    <name type="scientific">Pseudaminobacter soli</name>
    <name type="common">ex Li et al. 2025</name>
    <dbReference type="NCBI Taxonomy" id="1295366"/>
    <lineage>
        <taxon>Bacteria</taxon>
        <taxon>Pseudomonadati</taxon>
        <taxon>Pseudomonadota</taxon>
        <taxon>Alphaproteobacteria</taxon>
        <taxon>Hyphomicrobiales</taxon>
        <taxon>Phyllobacteriaceae</taxon>
        <taxon>Pseudaminobacter</taxon>
    </lineage>
</organism>
<proteinExistence type="predicted"/>
<dbReference type="GO" id="GO:0022857">
    <property type="term" value="F:transmembrane transporter activity"/>
    <property type="evidence" value="ECO:0007669"/>
    <property type="project" value="InterPro"/>
</dbReference>
<name>A0A2P7SBC0_9HYPH</name>
<evidence type="ECO:0000256" key="5">
    <source>
        <dbReference type="ARBA" id="ARBA00022989"/>
    </source>
</evidence>
<feature type="transmembrane region" description="Helical" evidence="7">
    <location>
        <begin position="58"/>
        <end position="78"/>
    </location>
</feature>
<evidence type="ECO:0000313" key="8">
    <source>
        <dbReference type="EMBL" id="PSJ59786.1"/>
    </source>
</evidence>
<gene>
    <name evidence="8" type="ORF">C7I85_15700</name>
</gene>
<comment type="subcellular location">
    <subcellularLocation>
        <location evidence="1">Cell membrane</location>
        <topology evidence="1">Multi-pass membrane protein</topology>
    </subcellularLocation>
</comment>
<keyword evidence="4 7" id="KW-0812">Transmembrane</keyword>
<evidence type="ECO:0000256" key="3">
    <source>
        <dbReference type="ARBA" id="ARBA00022475"/>
    </source>
</evidence>
<dbReference type="Pfam" id="PF04632">
    <property type="entry name" value="FUSC"/>
    <property type="match status" value="1"/>
</dbReference>
<comment type="caution">
    <text evidence="8">The sequence shown here is derived from an EMBL/GenBank/DDBJ whole genome shotgun (WGS) entry which is preliminary data.</text>
</comment>
<keyword evidence="9" id="KW-1185">Reference proteome</keyword>
<feature type="transmembrane region" description="Helical" evidence="7">
    <location>
        <begin position="512"/>
        <end position="528"/>
    </location>
</feature>
<keyword evidence="6 7" id="KW-0472">Membrane</keyword>
<evidence type="ECO:0000256" key="7">
    <source>
        <dbReference type="SAM" id="Phobius"/>
    </source>
</evidence>
<dbReference type="PANTHER" id="PTHR30509:SF9">
    <property type="entry name" value="MULTIDRUG RESISTANCE PROTEIN MDTO"/>
    <property type="match status" value="1"/>
</dbReference>
<evidence type="ECO:0000256" key="1">
    <source>
        <dbReference type="ARBA" id="ARBA00004651"/>
    </source>
</evidence>
<feature type="transmembrane region" description="Helical" evidence="7">
    <location>
        <begin position="132"/>
        <end position="151"/>
    </location>
</feature>
<evidence type="ECO:0000256" key="4">
    <source>
        <dbReference type="ARBA" id="ARBA00022692"/>
    </source>
</evidence>